<dbReference type="Proteomes" id="UP000275267">
    <property type="component" value="Unassembled WGS sequence"/>
</dbReference>
<evidence type="ECO:0000313" key="2">
    <source>
        <dbReference type="Proteomes" id="UP000275267"/>
    </source>
</evidence>
<sequence>MKDDKSSPNFTFLGKDGKETFCVVHVAPGKDNTPTGVYTIAMDDGRGARLLLVAEKYQNWFRGIVTKDGARAKRRLINKEAKKRRLIKRKKERKGGKVPSGNRVLLVILFEAARFPAVFKKCLDLLENMGAMVGDDLEELITDWGDTSFRFYKANGLK</sequence>
<proteinExistence type="predicted"/>
<dbReference type="InterPro" id="IPR036041">
    <property type="entry name" value="Ribosome-inact_prot_sf"/>
</dbReference>
<comment type="caution">
    <text evidence="1">The sequence shown here is derived from an EMBL/GenBank/DDBJ whole genome shotgun (WGS) entry which is preliminary data.</text>
</comment>
<dbReference type="AlphaFoldDB" id="A0A3L6T4M0"/>
<dbReference type="GO" id="GO:0030598">
    <property type="term" value="F:rRNA N-glycosylase activity"/>
    <property type="evidence" value="ECO:0007669"/>
    <property type="project" value="InterPro"/>
</dbReference>
<organism evidence="1 2">
    <name type="scientific">Panicum miliaceum</name>
    <name type="common">Proso millet</name>
    <name type="synonym">Broomcorn millet</name>
    <dbReference type="NCBI Taxonomy" id="4540"/>
    <lineage>
        <taxon>Eukaryota</taxon>
        <taxon>Viridiplantae</taxon>
        <taxon>Streptophyta</taxon>
        <taxon>Embryophyta</taxon>
        <taxon>Tracheophyta</taxon>
        <taxon>Spermatophyta</taxon>
        <taxon>Magnoliopsida</taxon>
        <taxon>Liliopsida</taxon>
        <taxon>Poales</taxon>
        <taxon>Poaceae</taxon>
        <taxon>PACMAD clade</taxon>
        <taxon>Panicoideae</taxon>
        <taxon>Panicodae</taxon>
        <taxon>Paniceae</taxon>
        <taxon>Panicinae</taxon>
        <taxon>Panicum</taxon>
        <taxon>Panicum sect. Panicum</taxon>
    </lineage>
</organism>
<evidence type="ECO:0000313" key="1">
    <source>
        <dbReference type="EMBL" id="RLN30895.1"/>
    </source>
</evidence>
<keyword evidence="2" id="KW-1185">Reference proteome</keyword>
<name>A0A3L6T4M0_PANMI</name>
<dbReference type="EMBL" id="PQIB02000003">
    <property type="protein sequence ID" value="RLN30895.1"/>
    <property type="molecule type" value="Genomic_DNA"/>
</dbReference>
<dbReference type="GO" id="GO:0017148">
    <property type="term" value="P:negative regulation of translation"/>
    <property type="evidence" value="ECO:0007669"/>
    <property type="project" value="InterPro"/>
</dbReference>
<dbReference type="OrthoDB" id="10629756at2759"/>
<gene>
    <name evidence="1" type="ORF">C2845_PM05G13920</name>
</gene>
<reference evidence="2" key="1">
    <citation type="journal article" date="2019" name="Nat. Commun.">
        <title>The genome of broomcorn millet.</title>
        <authorList>
            <person name="Zou C."/>
            <person name="Miki D."/>
            <person name="Li D."/>
            <person name="Tang Q."/>
            <person name="Xiao L."/>
            <person name="Rajput S."/>
            <person name="Deng P."/>
            <person name="Jia W."/>
            <person name="Huang R."/>
            <person name="Zhang M."/>
            <person name="Sun Y."/>
            <person name="Hu J."/>
            <person name="Fu X."/>
            <person name="Schnable P.S."/>
            <person name="Li F."/>
            <person name="Zhang H."/>
            <person name="Feng B."/>
            <person name="Zhu X."/>
            <person name="Liu R."/>
            <person name="Schnable J.C."/>
            <person name="Zhu J.-K."/>
            <person name="Zhang H."/>
        </authorList>
    </citation>
    <scope>NUCLEOTIDE SEQUENCE [LARGE SCALE GENOMIC DNA]</scope>
</reference>
<protein>
    <submittedName>
        <fullName evidence="1">Uncharacterized protein</fullName>
    </submittedName>
</protein>
<accession>A0A3L6T4M0</accession>
<dbReference type="SUPFAM" id="SSF56371">
    <property type="entry name" value="Ribosome inactivating proteins (RIP)"/>
    <property type="match status" value="1"/>
</dbReference>